<evidence type="ECO:0000256" key="1">
    <source>
        <dbReference type="ARBA" id="ARBA00001933"/>
    </source>
</evidence>
<comment type="caution">
    <text evidence="5">The sequence shown here is derived from an EMBL/GenBank/DDBJ whole genome shotgun (WGS) entry which is preliminary data.</text>
</comment>
<dbReference type="Pfam" id="PF00291">
    <property type="entry name" value="PALP"/>
    <property type="match status" value="1"/>
</dbReference>
<dbReference type="CDD" id="cd01561">
    <property type="entry name" value="CBS_like"/>
    <property type="match status" value="1"/>
</dbReference>
<reference evidence="5 6" key="1">
    <citation type="submission" date="2020-08" db="EMBL/GenBank/DDBJ databases">
        <title>Genomic Encyclopedia of Type Strains, Phase III (KMG-III): the genomes of soil and plant-associated and newly described type strains.</title>
        <authorList>
            <person name="Whitman W."/>
        </authorList>
    </citation>
    <scope>NUCLEOTIDE SEQUENCE [LARGE SCALE GENOMIC DNA]</scope>
    <source>
        <strain evidence="5 6">CECT 8640</strain>
    </source>
</reference>
<dbReference type="PANTHER" id="PTHR10314">
    <property type="entry name" value="CYSTATHIONINE BETA-SYNTHASE"/>
    <property type="match status" value="1"/>
</dbReference>
<keyword evidence="6" id="KW-1185">Reference proteome</keyword>
<dbReference type="SUPFAM" id="SSF53686">
    <property type="entry name" value="Tryptophan synthase beta subunit-like PLP-dependent enzymes"/>
    <property type="match status" value="1"/>
</dbReference>
<sequence length="402" mass="43171">MVHPPFPCTELNDVAIPPVLDTIGGTPMISLQHLTGPSDASVVVKLERCNPGGSIKDRPAWHIVRKAEEDGLLRPGGTIIESSSGNFGISLAMIGAARDYRVIIIVDPKATATNLAMLHAFGAEVIVVREQDDTGSYHKTRIALANRLHREIPGSFRPDQCFNPLNSQAHYQDTAVELVDRTGPALAAVVATVSTGGQLGGISRYLREHAPDVRMVGVDAVGSTVFGGESHAYLIPGVGLGWTPANLDDLSRLDSVYKVSDEDAFLACRVLARAEGILVGGSTGAALCVALRLARHHGADRSVALIAADSGERYLHTIYDDDWLSEHGLSLDTSPDELRRRVDRLVPFSVHPSQTANYRPELAGELDSPHAPVDERRSASVDERRSALVDERRSAAGSRPQS</sequence>
<evidence type="ECO:0000256" key="3">
    <source>
        <dbReference type="SAM" id="MobiDB-lite"/>
    </source>
</evidence>
<protein>
    <submittedName>
        <fullName evidence="5">Cystathionine beta-synthase/cysteine synthase A</fullName>
        <ecNumber evidence="5">2.5.1.47</ecNumber>
        <ecNumber evidence="5">4.2.1.22</ecNumber>
    </submittedName>
</protein>
<organism evidence="5 6">
    <name type="scientific">Saccharothrix tamanrassetensis</name>
    <dbReference type="NCBI Taxonomy" id="1051531"/>
    <lineage>
        <taxon>Bacteria</taxon>
        <taxon>Bacillati</taxon>
        <taxon>Actinomycetota</taxon>
        <taxon>Actinomycetes</taxon>
        <taxon>Pseudonocardiales</taxon>
        <taxon>Pseudonocardiaceae</taxon>
        <taxon>Saccharothrix</taxon>
    </lineage>
</organism>
<dbReference type="InterPro" id="IPR050214">
    <property type="entry name" value="Cys_Synth/Cystath_Beta-Synth"/>
</dbReference>
<accession>A0A841CL38</accession>
<dbReference type="Gene3D" id="3.40.50.1100">
    <property type="match status" value="2"/>
</dbReference>
<dbReference type="InterPro" id="IPR001216">
    <property type="entry name" value="P-phosphate_BS"/>
</dbReference>
<keyword evidence="5" id="KW-0808">Transferase</keyword>
<dbReference type="AlphaFoldDB" id="A0A841CL38"/>
<name>A0A841CL38_9PSEU</name>
<dbReference type="EC" id="2.5.1.47" evidence="5"/>
<feature type="region of interest" description="Disordered" evidence="3">
    <location>
        <begin position="357"/>
        <end position="402"/>
    </location>
</feature>
<keyword evidence="5" id="KW-0456">Lyase</keyword>
<evidence type="ECO:0000259" key="4">
    <source>
        <dbReference type="Pfam" id="PF00291"/>
    </source>
</evidence>
<dbReference type="InterPro" id="IPR036052">
    <property type="entry name" value="TrpB-like_PALP_sf"/>
</dbReference>
<gene>
    <name evidence="5" type="ORF">FHS29_004859</name>
</gene>
<dbReference type="InterPro" id="IPR001926">
    <property type="entry name" value="TrpB-like_PALP"/>
</dbReference>
<dbReference type="GO" id="GO:0006535">
    <property type="term" value="P:cysteine biosynthetic process from serine"/>
    <property type="evidence" value="ECO:0007669"/>
    <property type="project" value="InterPro"/>
</dbReference>
<proteinExistence type="predicted"/>
<dbReference type="PROSITE" id="PS00901">
    <property type="entry name" value="CYS_SYNTHASE"/>
    <property type="match status" value="1"/>
</dbReference>
<dbReference type="GO" id="GO:0004122">
    <property type="term" value="F:cystathionine beta-synthase activity"/>
    <property type="evidence" value="ECO:0007669"/>
    <property type="project" value="UniProtKB-EC"/>
</dbReference>
<dbReference type="Proteomes" id="UP000547510">
    <property type="component" value="Unassembled WGS sequence"/>
</dbReference>
<dbReference type="EMBL" id="JACHJN010000007">
    <property type="protein sequence ID" value="MBB5958251.1"/>
    <property type="molecule type" value="Genomic_DNA"/>
</dbReference>
<feature type="domain" description="Tryptophan synthase beta chain-like PALP" evidence="4">
    <location>
        <begin position="20"/>
        <end position="306"/>
    </location>
</feature>
<keyword evidence="2" id="KW-0663">Pyridoxal phosphate</keyword>
<feature type="compositionally biased region" description="Basic and acidic residues" evidence="3">
    <location>
        <begin position="372"/>
        <end position="394"/>
    </location>
</feature>
<dbReference type="EC" id="4.2.1.22" evidence="5"/>
<dbReference type="RefSeq" id="WP_184694028.1">
    <property type="nucleotide sequence ID" value="NZ_JACHJN010000007.1"/>
</dbReference>
<dbReference type="GO" id="GO:0004124">
    <property type="term" value="F:cysteine synthase activity"/>
    <property type="evidence" value="ECO:0007669"/>
    <property type="project" value="UniProtKB-EC"/>
</dbReference>
<evidence type="ECO:0000256" key="2">
    <source>
        <dbReference type="ARBA" id="ARBA00022898"/>
    </source>
</evidence>
<evidence type="ECO:0000313" key="6">
    <source>
        <dbReference type="Proteomes" id="UP000547510"/>
    </source>
</evidence>
<comment type="cofactor">
    <cofactor evidence="1">
        <name>pyridoxal 5'-phosphate</name>
        <dbReference type="ChEBI" id="CHEBI:597326"/>
    </cofactor>
</comment>
<evidence type="ECO:0000313" key="5">
    <source>
        <dbReference type="EMBL" id="MBB5958251.1"/>
    </source>
</evidence>